<comment type="similarity">
    <text evidence="1">Belongs to the glycosyltransferase 2 family.</text>
</comment>
<dbReference type="Pfam" id="PF00535">
    <property type="entry name" value="Glycos_transf_2"/>
    <property type="match status" value="1"/>
</dbReference>
<protein>
    <submittedName>
        <fullName evidence="3">Glycosyltransferase family 2 protein</fullName>
    </submittedName>
</protein>
<organism evidence="3 4">
    <name type="scientific">Exiguobacterium acetylicum</name>
    <name type="common">Brevibacterium acetylicum</name>
    <dbReference type="NCBI Taxonomy" id="41170"/>
    <lineage>
        <taxon>Bacteria</taxon>
        <taxon>Bacillati</taxon>
        <taxon>Bacillota</taxon>
        <taxon>Bacilli</taxon>
        <taxon>Bacillales</taxon>
        <taxon>Bacillales Family XII. Incertae Sedis</taxon>
        <taxon>Exiguobacterium</taxon>
    </lineage>
</organism>
<accession>A0ABX8G8P9</accession>
<dbReference type="PANTHER" id="PTHR22916:SF3">
    <property type="entry name" value="UDP-GLCNAC:BETAGAL BETA-1,3-N-ACETYLGLUCOSAMINYLTRANSFERASE-LIKE PROTEIN 1"/>
    <property type="match status" value="1"/>
</dbReference>
<sequence length="252" mass="29674">MIENLVSVIMPSYNSYSYIEKSIDSVINQTYENFELIIVDDKSDIETINYLKKIEDSDHRIKVVYLSENSGAAVARNKGMEFAKGRFIAFLDSDDLWVDKKLEQQLSFMKSNHYAFSFTRYYRVKENGEKINEIEVPKSINYNELLKNTIIGCSTVMIDRKYVEDTTMPLIRKGQDTATWLKILKKVPFAYGYNKESLTIYTERSGSISSNKLKALKRTWYIYRNIEKINFFKSLFYFSHYIINAFKKRLKV</sequence>
<feature type="domain" description="Glycosyltransferase 2-like" evidence="2">
    <location>
        <begin position="7"/>
        <end position="161"/>
    </location>
</feature>
<reference evidence="3 4" key="1">
    <citation type="submission" date="2021-05" db="EMBL/GenBank/DDBJ databases">
        <title>Biocontrol using Exiguobacterium acetylicum SI17 against litchi downy blight caused by Peronophythora litchii.</title>
        <authorList>
            <person name="Zheng L."/>
        </authorList>
    </citation>
    <scope>NUCLEOTIDE SEQUENCE [LARGE SCALE GENOMIC DNA]</scope>
    <source>
        <strain evidence="3 4">SI17</strain>
    </source>
</reference>
<dbReference type="EMBL" id="CP075897">
    <property type="protein sequence ID" value="QWB29744.1"/>
    <property type="molecule type" value="Genomic_DNA"/>
</dbReference>
<gene>
    <name evidence="3" type="ORF">KKI46_14290</name>
</gene>
<dbReference type="InterPro" id="IPR029044">
    <property type="entry name" value="Nucleotide-diphossugar_trans"/>
</dbReference>
<dbReference type="Gene3D" id="3.90.550.10">
    <property type="entry name" value="Spore Coat Polysaccharide Biosynthesis Protein SpsA, Chain A"/>
    <property type="match status" value="1"/>
</dbReference>
<evidence type="ECO:0000313" key="4">
    <source>
        <dbReference type="Proteomes" id="UP000679498"/>
    </source>
</evidence>
<keyword evidence="4" id="KW-1185">Reference proteome</keyword>
<dbReference type="InterPro" id="IPR001173">
    <property type="entry name" value="Glyco_trans_2-like"/>
</dbReference>
<evidence type="ECO:0000313" key="3">
    <source>
        <dbReference type="EMBL" id="QWB29744.1"/>
    </source>
</evidence>
<dbReference type="Proteomes" id="UP000679498">
    <property type="component" value="Chromosome"/>
</dbReference>
<proteinExistence type="inferred from homology"/>
<dbReference type="SUPFAM" id="SSF53448">
    <property type="entry name" value="Nucleotide-diphospho-sugar transferases"/>
    <property type="match status" value="1"/>
</dbReference>
<dbReference type="GeneID" id="88812862"/>
<dbReference type="RefSeq" id="WP_050678201.1">
    <property type="nucleotide sequence ID" value="NZ_CP075897.1"/>
</dbReference>
<name>A0ABX8G8P9_EXIAC</name>
<dbReference type="PANTHER" id="PTHR22916">
    <property type="entry name" value="GLYCOSYLTRANSFERASE"/>
    <property type="match status" value="1"/>
</dbReference>
<dbReference type="CDD" id="cd00761">
    <property type="entry name" value="Glyco_tranf_GTA_type"/>
    <property type="match status" value="1"/>
</dbReference>
<evidence type="ECO:0000256" key="1">
    <source>
        <dbReference type="ARBA" id="ARBA00006739"/>
    </source>
</evidence>
<evidence type="ECO:0000259" key="2">
    <source>
        <dbReference type="Pfam" id="PF00535"/>
    </source>
</evidence>